<evidence type="ECO:0000313" key="2">
    <source>
        <dbReference type="EMBL" id="MDN0073422.1"/>
    </source>
</evidence>
<accession>A0ABT7XI16</accession>
<proteinExistence type="predicted"/>
<sequence>MPKPALKYSEAAISGLCTASSTILSLNVAFLGLWAFADKQANTHWSRLDYLILAIAFLGFCCLAATPWCAPSPHESAPTALGARRARACFCAGVSLTLLWIGLAILESVFD</sequence>
<feature type="transmembrane region" description="Helical" evidence="1">
    <location>
        <begin position="12"/>
        <end position="36"/>
    </location>
</feature>
<comment type="caution">
    <text evidence="2">The sequence shown here is derived from an EMBL/GenBank/DDBJ whole genome shotgun (WGS) entry which is preliminary data.</text>
</comment>
<keyword evidence="3" id="KW-1185">Reference proteome</keyword>
<dbReference type="EMBL" id="JAUEDK010000001">
    <property type="protein sequence ID" value="MDN0073422.1"/>
    <property type="molecule type" value="Genomic_DNA"/>
</dbReference>
<evidence type="ECO:0000313" key="3">
    <source>
        <dbReference type="Proteomes" id="UP001168540"/>
    </source>
</evidence>
<dbReference type="Proteomes" id="UP001168540">
    <property type="component" value="Unassembled WGS sequence"/>
</dbReference>
<protein>
    <submittedName>
        <fullName evidence="2">Uncharacterized protein</fullName>
    </submittedName>
</protein>
<keyword evidence="1" id="KW-0472">Membrane</keyword>
<gene>
    <name evidence="2" type="ORF">QU481_00720</name>
</gene>
<keyword evidence="1" id="KW-1133">Transmembrane helix</keyword>
<dbReference type="RefSeq" id="WP_289827943.1">
    <property type="nucleotide sequence ID" value="NZ_JAUEDK010000001.1"/>
</dbReference>
<reference evidence="2" key="1">
    <citation type="submission" date="2023-06" db="EMBL/GenBank/DDBJ databases">
        <authorList>
            <person name="Zhang S."/>
        </authorList>
    </citation>
    <scope>NUCLEOTIDE SEQUENCE</scope>
    <source>
        <strain evidence="2">SG2303</strain>
    </source>
</reference>
<organism evidence="2 3">
    <name type="scientific">Crenobacter oryzisoli</name>
    <dbReference type="NCBI Taxonomy" id="3056844"/>
    <lineage>
        <taxon>Bacteria</taxon>
        <taxon>Pseudomonadati</taxon>
        <taxon>Pseudomonadota</taxon>
        <taxon>Betaproteobacteria</taxon>
        <taxon>Neisseriales</taxon>
        <taxon>Neisseriaceae</taxon>
        <taxon>Crenobacter</taxon>
    </lineage>
</organism>
<keyword evidence="1" id="KW-0812">Transmembrane</keyword>
<evidence type="ECO:0000256" key="1">
    <source>
        <dbReference type="SAM" id="Phobius"/>
    </source>
</evidence>
<feature type="transmembrane region" description="Helical" evidence="1">
    <location>
        <begin position="88"/>
        <end position="106"/>
    </location>
</feature>
<name>A0ABT7XI16_9NEIS</name>
<feature type="transmembrane region" description="Helical" evidence="1">
    <location>
        <begin position="48"/>
        <end position="68"/>
    </location>
</feature>